<dbReference type="RefSeq" id="WP_189211454.1">
    <property type="nucleotide sequence ID" value="NZ_BMRB01000002.1"/>
</dbReference>
<dbReference type="NCBIfam" id="TIGR01488">
    <property type="entry name" value="HAD-SF-IB"/>
    <property type="match status" value="1"/>
</dbReference>
<keyword evidence="4" id="KW-0460">Magnesium</keyword>
<evidence type="ECO:0000313" key="6">
    <source>
        <dbReference type="Proteomes" id="UP000660680"/>
    </source>
</evidence>
<dbReference type="PANTHER" id="PTHR43344:SF13">
    <property type="entry name" value="PHOSPHATASE RV3661-RELATED"/>
    <property type="match status" value="1"/>
</dbReference>
<keyword evidence="3" id="KW-0378">Hydrolase</keyword>
<evidence type="ECO:0000256" key="1">
    <source>
        <dbReference type="ARBA" id="ARBA00009184"/>
    </source>
</evidence>
<dbReference type="InterPro" id="IPR036412">
    <property type="entry name" value="HAD-like_sf"/>
</dbReference>
<dbReference type="GO" id="GO:0016787">
    <property type="term" value="F:hydrolase activity"/>
    <property type="evidence" value="ECO:0007669"/>
    <property type="project" value="UniProtKB-KW"/>
</dbReference>
<keyword evidence="2" id="KW-0479">Metal-binding</keyword>
<dbReference type="Gene3D" id="3.40.50.1000">
    <property type="entry name" value="HAD superfamily/HAD-like"/>
    <property type="match status" value="1"/>
</dbReference>
<keyword evidence="6" id="KW-1185">Reference proteome</keyword>
<evidence type="ECO:0000256" key="2">
    <source>
        <dbReference type="ARBA" id="ARBA00022723"/>
    </source>
</evidence>
<dbReference type="Pfam" id="PF12710">
    <property type="entry name" value="HAD"/>
    <property type="match status" value="1"/>
</dbReference>
<proteinExistence type="inferred from homology"/>
<dbReference type="AlphaFoldDB" id="A0A918GHP0"/>
<evidence type="ECO:0000256" key="3">
    <source>
        <dbReference type="ARBA" id="ARBA00022801"/>
    </source>
</evidence>
<reference evidence="5" key="1">
    <citation type="journal article" date="2014" name="Int. J. Syst. Evol. Microbiol.">
        <title>Complete genome sequence of Corynebacterium casei LMG S-19264T (=DSM 44701T), isolated from a smear-ripened cheese.</title>
        <authorList>
            <consortium name="US DOE Joint Genome Institute (JGI-PGF)"/>
            <person name="Walter F."/>
            <person name="Albersmeier A."/>
            <person name="Kalinowski J."/>
            <person name="Ruckert C."/>
        </authorList>
    </citation>
    <scope>NUCLEOTIDE SEQUENCE</scope>
    <source>
        <strain evidence="5">JCM 3276</strain>
    </source>
</reference>
<dbReference type="InterPro" id="IPR050582">
    <property type="entry name" value="HAD-like_SerB"/>
</dbReference>
<dbReference type="GO" id="GO:0046872">
    <property type="term" value="F:metal ion binding"/>
    <property type="evidence" value="ECO:0007669"/>
    <property type="project" value="UniProtKB-KW"/>
</dbReference>
<name>A0A918GHP0_9PSEU</name>
<evidence type="ECO:0000256" key="4">
    <source>
        <dbReference type="ARBA" id="ARBA00022842"/>
    </source>
</evidence>
<dbReference type="InterPro" id="IPR006385">
    <property type="entry name" value="HAD_hydro_SerB1"/>
</dbReference>
<reference evidence="5" key="2">
    <citation type="submission" date="2020-09" db="EMBL/GenBank/DDBJ databases">
        <authorList>
            <person name="Sun Q."/>
            <person name="Ohkuma M."/>
        </authorList>
    </citation>
    <scope>NUCLEOTIDE SEQUENCE</scope>
    <source>
        <strain evidence="5">JCM 3276</strain>
    </source>
</reference>
<dbReference type="EMBL" id="BMRB01000002">
    <property type="protein sequence ID" value="GGS37312.1"/>
    <property type="molecule type" value="Genomic_DNA"/>
</dbReference>
<dbReference type="SUPFAM" id="SSF56784">
    <property type="entry name" value="HAD-like"/>
    <property type="match status" value="1"/>
</dbReference>
<gene>
    <name evidence="5" type="primary">mmyP</name>
    <name evidence="5" type="ORF">GCM10010171_35240</name>
</gene>
<comment type="caution">
    <text evidence="5">The sequence shown here is derived from an EMBL/GenBank/DDBJ whole genome shotgun (WGS) entry which is preliminary data.</text>
</comment>
<evidence type="ECO:0000313" key="5">
    <source>
        <dbReference type="EMBL" id="GGS37312.1"/>
    </source>
</evidence>
<dbReference type="Proteomes" id="UP000660680">
    <property type="component" value="Unassembled WGS sequence"/>
</dbReference>
<organism evidence="5 6">
    <name type="scientific">Actinokineospora fastidiosa</name>
    <dbReference type="NCBI Taxonomy" id="1816"/>
    <lineage>
        <taxon>Bacteria</taxon>
        <taxon>Bacillati</taxon>
        <taxon>Actinomycetota</taxon>
        <taxon>Actinomycetes</taxon>
        <taxon>Pseudonocardiales</taxon>
        <taxon>Pseudonocardiaceae</taxon>
        <taxon>Actinokineospora</taxon>
    </lineage>
</organism>
<sequence length="221" mass="23308">MARRAAFFDVDGTLITVTSLFRFLAHDMAARGEPRRRYDDVMAALARMKAAGAGREESNRAFYAAFRGRPVAELAAEGARWFAEENAAGGLFHPHVLARLRAHAAAGELIVLLSGSFAPCVAPIAEHVAADVVVCTEPEQVGGRYTGAVDRPMVGARKAQAIHDVAVAHGLDLAGCHSYGDDASDLAALAAVGSPVVVGDDLVLTAHAHRHGWARVPSPTR</sequence>
<dbReference type="Gene3D" id="1.20.1440.100">
    <property type="entry name" value="SG protein - dephosphorylation function"/>
    <property type="match status" value="1"/>
</dbReference>
<dbReference type="InterPro" id="IPR023214">
    <property type="entry name" value="HAD_sf"/>
</dbReference>
<protein>
    <recommendedName>
        <fullName evidence="7">HAD-IB family hydrolase</fullName>
    </recommendedName>
</protein>
<dbReference type="NCBIfam" id="TIGR01490">
    <property type="entry name" value="HAD-SF-IB-hyp1"/>
    <property type="match status" value="1"/>
</dbReference>
<evidence type="ECO:0008006" key="7">
    <source>
        <dbReference type="Google" id="ProtNLM"/>
    </source>
</evidence>
<accession>A0A918GHP0</accession>
<comment type="similarity">
    <text evidence="1">Belongs to the HAD-like hydrolase superfamily. SerB family.</text>
</comment>
<dbReference type="PANTHER" id="PTHR43344">
    <property type="entry name" value="PHOSPHOSERINE PHOSPHATASE"/>
    <property type="match status" value="1"/>
</dbReference>